<keyword evidence="4" id="KW-0862">Zinc</keyword>
<keyword evidence="5" id="KW-0539">Nucleus</keyword>
<reference evidence="7 8" key="1">
    <citation type="journal article" date="2024" name="Nat. Commun.">
        <title>Phylogenomics reveals the evolutionary origins of lichenization in chlorophyte algae.</title>
        <authorList>
            <person name="Puginier C."/>
            <person name="Libourel C."/>
            <person name="Otte J."/>
            <person name="Skaloud P."/>
            <person name="Haon M."/>
            <person name="Grisel S."/>
            <person name="Petersen M."/>
            <person name="Berrin J.G."/>
            <person name="Delaux P.M."/>
            <person name="Dal Grande F."/>
            <person name="Keller J."/>
        </authorList>
    </citation>
    <scope>NUCLEOTIDE SEQUENCE [LARGE SCALE GENOMIC DNA]</scope>
    <source>
        <strain evidence="7 8">SAG 2043</strain>
    </source>
</reference>
<evidence type="ECO:0000256" key="4">
    <source>
        <dbReference type="ARBA" id="ARBA00022833"/>
    </source>
</evidence>
<sequence>MTEFWVSNKNHWCDYCKVWMSDNPNARATHERGMKHQENVARKLREMRQKTAADAQEKQAVSVALKSIESRAQQQFAEDLKAAQQALGDWVKHEESGYMYNEVQRYYFDSATGMYYGGDPPAWTLTPQMPVGALFGAASSHNSAANLQASTSTAGPAASRVGITKSSAGVFRNREMDLLDRHASRWPREAVF</sequence>
<evidence type="ECO:0000313" key="7">
    <source>
        <dbReference type="EMBL" id="KAK9830398.1"/>
    </source>
</evidence>
<dbReference type="PANTHER" id="PTHR13173:SF10">
    <property type="entry name" value="WW DOMAIN-BINDING PROTEIN 4"/>
    <property type="match status" value="1"/>
</dbReference>
<evidence type="ECO:0000256" key="1">
    <source>
        <dbReference type="ARBA" id="ARBA00004123"/>
    </source>
</evidence>
<dbReference type="AlphaFoldDB" id="A0AAW1RA24"/>
<dbReference type="InterPro" id="IPR013085">
    <property type="entry name" value="U1-CZ_Znf_C2H2"/>
</dbReference>
<dbReference type="InterPro" id="IPR000690">
    <property type="entry name" value="Matrin/U1-C_Znf_C2H2"/>
</dbReference>
<dbReference type="GO" id="GO:0000398">
    <property type="term" value="P:mRNA splicing, via spliceosome"/>
    <property type="evidence" value="ECO:0007669"/>
    <property type="project" value="InterPro"/>
</dbReference>
<keyword evidence="3" id="KW-0863">Zinc-finger</keyword>
<accession>A0AAW1RA24</accession>
<evidence type="ECO:0000259" key="6">
    <source>
        <dbReference type="PROSITE" id="PS50171"/>
    </source>
</evidence>
<dbReference type="Pfam" id="PF06220">
    <property type="entry name" value="zf-U1"/>
    <property type="match status" value="1"/>
</dbReference>
<dbReference type="GO" id="GO:0071011">
    <property type="term" value="C:precatalytic spliceosome"/>
    <property type="evidence" value="ECO:0007669"/>
    <property type="project" value="TreeGrafter"/>
</dbReference>
<organism evidence="7 8">
    <name type="scientific">[Myrmecia] bisecta</name>
    <dbReference type="NCBI Taxonomy" id="41462"/>
    <lineage>
        <taxon>Eukaryota</taxon>
        <taxon>Viridiplantae</taxon>
        <taxon>Chlorophyta</taxon>
        <taxon>core chlorophytes</taxon>
        <taxon>Trebouxiophyceae</taxon>
        <taxon>Trebouxiales</taxon>
        <taxon>Trebouxiaceae</taxon>
        <taxon>Myrmecia</taxon>
    </lineage>
</organism>
<evidence type="ECO:0000256" key="5">
    <source>
        <dbReference type="ARBA" id="ARBA00023242"/>
    </source>
</evidence>
<dbReference type="InterPro" id="IPR036236">
    <property type="entry name" value="Znf_C2H2_sf"/>
</dbReference>
<comment type="caution">
    <text evidence="7">The sequence shown here is derived from an EMBL/GenBank/DDBJ whole genome shotgun (WGS) entry which is preliminary data.</text>
</comment>
<evidence type="ECO:0000256" key="3">
    <source>
        <dbReference type="ARBA" id="ARBA00022771"/>
    </source>
</evidence>
<dbReference type="GO" id="GO:0003723">
    <property type="term" value="F:RNA binding"/>
    <property type="evidence" value="ECO:0007669"/>
    <property type="project" value="TreeGrafter"/>
</dbReference>
<dbReference type="SMART" id="SM00451">
    <property type="entry name" value="ZnF_U1"/>
    <property type="match status" value="1"/>
</dbReference>
<feature type="domain" description="Matrin-type" evidence="6">
    <location>
        <begin position="11"/>
        <end position="42"/>
    </location>
</feature>
<dbReference type="InterPro" id="IPR040023">
    <property type="entry name" value="WBP4"/>
</dbReference>
<gene>
    <name evidence="7" type="ORF">WJX72_011529</name>
</gene>
<dbReference type="PROSITE" id="PS50171">
    <property type="entry name" value="ZF_MATRIN"/>
    <property type="match status" value="1"/>
</dbReference>
<dbReference type="PANTHER" id="PTHR13173">
    <property type="entry name" value="WW DOMAIN BINDING PROTEIN 4"/>
    <property type="match status" value="1"/>
</dbReference>
<protein>
    <recommendedName>
        <fullName evidence="6">Matrin-type domain-containing protein</fullName>
    </recommendedName>
</protein>
<proteinExistence type="predicted"/>
<evidence type="ECO:0000256" key="2">
    <source>
        <dbReference type="ARBA" id="ARBA00022723"/>
    </source>
</evidence>
<name>A0AAW1RA24_9CHLO</name>
<evidence type="ECO:0000313" key="8">
    <source>
        <dbReference type="Proteomes" id="UP001489004"/>
    </source>
</evidence>
<dbReference type="InterPro" id="IPR003604">
    <property type="entry name" value="Matrin/U1-like-C_Znf_C2H2"/>
</dbReference>
<comment type="subcellular location">
    <subcellularLocation>
        <location evidence="1">Nucleus</location>
    </subcellularLocation>
</comment>
<keyword evidence="2" id="KW-0479">Metal-binding</keyword>
<dbReference type="Proteomes" id="UP001489004">
    <property type="component" value="Unassembled WGS sequence"/>
</dbReference>
<dbReference type="Gene3D" id="3.30.160.60">
    <property type="entry name" value="Classic Zinc Finger"/>
    <property type="match status" value="1"/>
</dbReference>
<dbReference type="EMBL" id="JALJOR010000001">
    <property type="protein sequence ID" value="KAK9830398.1"/>
    <property type="molecule type" value="Genomic_DNA"/>
</dbReference>
<dbReference type="SUPFAM" id="SSF57667">
    <property type="entry name" value="beta-beta-alpha zinc fingers"/>
    <property type="match status" value="1"/>
</dbReference>
<dbReference type="GO" id="GO:0008270">
    <property type="term" value="F:zinc ion binding"/>
    <property type="evidence" value="ECO:0007669"/>
    <property type="project" value="UniProtKB-KW"/>
</dbReference>
<keyword evidence="8" id="KW-1185">Reference proteome</keyword>